<dbReference type="Pfam" id="PF03797">
    <property type="entry name" value="Autotransporter"/>
    <property type="match status" value="1"/>
</dbReference>
<dbReference type="NCBIfam" id="TIGR01414">
    <property type="entry name" value="autotrans_barl"/>
    <property type="match status" value="1"/>
</dbReference>
<sequence>MKNKISSQTIAQTNITKSQKNGLSGINKTPIALCMTTAILMLGHPSAMAENHYRVTIDKDTVLNAHDRAVEVTLGEGVSLTLKDEAKIQETKIETGKTVALHDKSSAQNIHVQGGHLHLYGNEHGEAAIAENIHISSGGVTVSTTATISDTVIESKTLDQIAPPVMFLSNNSNARDTKVYEGGELFVRGFPISENDKGVTLENTQVVGKLSLQSDVTLEGKTEFLPTSVLETKGHGIRNNGELIFGSNDDTNINAIIDGLGSLSKEGRTTLTLFGERDDKSPDFSYSGDTNINDGTLKLSNAQFLKSKINGQQDTQLILENTTLTTTIQGGNLLIGENSVWNMTGNSNISDLVISKTSTINLSPTGIGNKLVINGDYISKYGTLLFQTELEGDNSITDHILIKGNTAGHTRIRIVNSHGNGAETKVGIPLIEVLGISDGVFEQLGRSKAGAFEYKLGRGEGDRNKNWYLRSSFADYDAGNKELADAKPDNNTPQDQKPSGYELFNFIVNNGLKIVDDYTTSSKEPENILNHDTPQSTDTKSYVEDSNIIDVNELTILADHPIENVDQTKLITNKIKTNSPLLNTAELTVGPHYPDENMDAVNTTAVNDQNGTISAPPVVSATVVVPTAAKSVSSAPVSQPQVYAPENGSYIANIVMARNMFNTRLEDRTGSYQYKDAISGQWQTASMWMHTQGGKNNFGQAIEQLDVHGKYYSVQLGMDIIQAGNGRIGMLAGLGRATNHSRSNVTGYYANGAVSGYNLGVYASWLPDQQDNTGFYFDTLAQYSWFNNTVNGQEQAEDKYKSSGFTTSIESGYTFKMATTSQLSYFIQPNAQMTLQGIQTQTHKTAYGESISDGNKGHLVTRIGAKTYLQAIDGVESQFTPFFAINWRHQNQNTGAIISGQRVESKSKNSTEFQIGVESKIEQQLHVWATIDYQMGRYNDKNANAVAGIKYHF</sequence>
<dbReference type="CDD" id="cd01344">
    <property type="entry name" value="PL2_Passenger_AT"/>
    <property type="match status" value="1"/>
</dbReference>
<dbReference type="InterPro" id="IPR012332">
    <property type="entry name" value="Autotransporter_pectin_lyase_C"/>
</dbReference>
<dbReference type="InterPro" id="IPR005546">
    <property type="entry name" value="Autotransporte_beta"/>
</dbReference>
<dbReference type="GO" id="GO:0019867">
    <property type="term" value="C:outer membrane"/>
    <property type="evidence" value="ECO:0007669"/>
    <property type="project" value="InterPro"/>
</dbReference>
<proteinExistence type="predicted"/>
<feature type="domain" description="Autotransporter" evidence="1">
    <location>
        <begin position="680"/>
        <end position="953"/>
    </location>
</feature>
<dbReference type="Gene3D" id="2.160.20.20">
    <property type="match status" value="1"/>
</dbReference>
<name>A0AAI8ZTX1_YERFR</name>
<dbReference type="InterPro" id="IPR011050">
    <property type="entry name" value="Pectin_lyase_fold/virulence"/>
</dbReference>
<dbReference type="PANTHER" id="PTHR12338">
    <property type="entry name" value="AUTOTRANSPORTER"/>
    <property type="match status" value="1"/>
</dbReference>
<dbReference type="RefSeq" id="WP_147659436.1">
    <property type="nucleotide sequence ID" value="NZ_CABMMF010000031.1"/>
</dbReference>
<dbReference type="SUPFAM" id="SSF51126">
    <property type="entry name" value="Pectin lyase-like"/>
    <property type="match status" value="1"/>
</dbReference>
<dbReference type="PROSITE" id="PS51208">
    <property type="entry name" value="AUTOTRANSPORTER"/>
    <property type="match status" value="1"/>
</dbReference>
<gene>
    <name evidence="2" type="primary">icsA_5</name>
    <name evidence="2" type="ORF">ERS008524_03595</name>
</gene>
<dbReference type="InterPro" id="IPR050909">
    <property type="entry name" value="Bact_Autotransporter_VF"/>
</dbReference>
<dbReference type="Proteomes" id="UP000046784">
    <property type="component" value="Unassembled WGS sequence"/>
</dbReference>
<dbReference type="PANTHER" id="PTHR12338:SF5">
    <property type="entry name" value="ANTIGEN 43-RELATED"/>
    <property type="match status" value="1"/>
</dbReference>
<dbReference type="Gene3D" id="2.40.128.130">
    <property type="entry name" value="Autotransporter beta-domain"/>
    <property type="match status" value="1"/>
</dbReference>
<organism evidence="2 3">
    <name type="scientific">Yersinia frederiksenii</name>
    <dbReference type="NCBI Taxonomy" id="29484"/>
    <lineage>
        <taxon>Bacteria</taxon>
        <taxon>Pseudomonadati</taxon>
        <taxon>Pseudomonadota</taxon>
        <taxon>Gammaproteobacteria</taxon>
        <taxon>Enterobacterales</taxon>
        <taxon>Yersiniaceae</taxon>
        <taxon>Yersinia</taxon>
    </lineage>
</organism>
<evidence type="ECO:0000313" key="2">
    <source>
        <dbReference type="EMBL" id="CFR11059.1"/>
    </source>
</evidence>
<reference evidence="2 3" key="1">
    <citation type="submission" date="2015-03" db="EMBL/GenBank/DDBJ databases">
        <authorList>
            <consortium name="Pathogen Informatics"/>
            <person name="Murphy D."/>
        </authorList>
    </citation>
    <scope>NUCLEOTIDE SEQUENCE [LARGE SCALE GENOMIC DNA]</scope>
    <source>
        <strain evidence="2 3">3400/83</strain>
    </source>
</reference>
<dbReference type="AlphaFoldDB" id="A0AAI8ZTX1"/>
<evidence type="ECO:0000259" key="1">
    <source>
        <dbReference type="PROSITE" id="PS51208"/>
    </source>
</evidence>
<dbReference type="InterPro" id="IPR043990">
    <property type="entry name" value="AC_1"/>
</dbReference>
<dbReference type="EMBL" id="CGCB01000031">
    <property type="protein sequence ID" value="CFR11059.1"/>
    <property type="molecule type" value="Genomic_DNA"/>
</dbReference>
<comment type="caution">
    <text evidence="2">The sequence shown here is derived from an EMBL/GenBank/DDBJ whole genome shotgun (WGS) entry which is preliminary data.</text>
</comment>
<dbReference type="InterPro" id="IPR036709">
    <property type="entry name" value="Autotransporte_beta_dom_sf"/>
</dbReference>
<dbReference type="Pfam" id="PF18883">
    <property type="entry name" value="AC_1"/>
    <property type="match status" value="1"/>
</dbReference>
<dbReference type="SUPFAM" id="SSF103515">
    <property type="entry name" value="Autotransporter"/>
    <property type="match status" value="1"/>
</dbReference>
<protein>
    <submittedName>
        <fullName evidence="2">Autotransporter protein</fullName>
    </submittedName>
</protein>
<dbReference type="InterPro" id="IPR006315">
    <property type="entry name" value="OM_autotransptr_brl_dom"/>
</dbReference>
<dbReference type="SMART" id="SM00869">
    <property type="entry name" value="Autotransporter"/>
    <property type="match status" value="1"/>
</dbReference>
<evidence type="ECO:0000313" key="3">
    <source>
        <dbReference type="Proteomes" id="UP000046784"/>
    </source>
</evidence>
<accession>A0AAI8ZTX1</accession>